<keyword evidence="1" id="KW-0862">Zinc</keyword>
<accession>A0AAV4JD54</accession>
<evidence type="ECO:0000256" key="2">
    <source>
        <dbReference type="SAM" id="MobiDB-lite"/>
    </source>
</evidence>
<evidence type="ECO:0000313" key="4">
    <source>
        <dbReference type="EMBL" id="GFS19316.1"/>
    </source>
</evidence>
<gene>
    <name evidence="4" type="ORF">ElyMa_005028900</name>
</gene>
<feature type="region of interest" description="Disordered" evidence="2">
    <location>
        <begin position="104"/>
        <end position="126"/>
    </location>
</feature>
<dbReference type="AlphaFoldDB" id="A0AAV4JD54"/>
<dbReference type="PROSITE" id="PS50158">
    <property type="entry name" value="ZF_CCHC"/>
    <property type="match status" value="1"/>
</dbReference>
<reference evidence="4 5" key="1">
    <citation type="journal article" date="2021" name="Elife">
        <title>Chloroplast acquisition without the gene transfer in kleptoplastic sea slugs, Plakobranchus ocellatus.</title>
        <authorList>
            <person name="Maeda T."/>
            <person name="Takahashi S."/>
            <person name="Yoshida T."/>
            <person name="Shimamura S."/>
            <person name="Takaki Y."/>
            <person name="Nagai Y."/>
            <person name="Toyoda A."/>
            <person name="Suzuki Y."/>
            <person name="Arimoto A."/>
            <person name="Ishii H."/>
            <person name="Satoh N."/>
            <person name="Nishiyama T."/>
            <person name="Hasebe M."/>
            <person name="Maruyama T."/>
            <person name="Minagawa J."/>
            <person name="Obokata J."/>
            <person name="Shigenobu S."/>
        </authorList>
    </citation>
    <scope>NUCLEOTIDE SEQUENCE [LARGE SCALE GENOMIC DNA]</scope>
</reference>
<dbReference type="Pfam" id="PF00098">
    <property type="entry name" value="zf-CCHC"/>
    <property type="match status" value="1"/>
</dbReference>
<keyword evidence="4" id="KW-0548">Nucleotidyltransferase</keyword>
<keyword evidence="4" id="KW-0808">Transferase</keyword>
<keyword evidence="5" id="KW-1185">Reference proteome</keyword>
<dbReference type="Gene3D" id="4.10.60.10">
    <property type="entry name" value="Zinc finger, CCHC-type"/>
    <property type="match status" value="1"/>
</dbReference>
<dbReference type="GO" id="GO:0003964">
    <property type="term" value="F:RNA-directed DNA polymerase activity"/>
    <property type="evidence" value="ECO:0007669"/>
    <property type="project" value="UniProtKB-KW"/>
</dbReference>
<evidence type="ECO:0000313" key="5">
    <source>
        <dbReference type="Proteomes" id="UP000762676"/>
    </source>
</evidence>
<dbReference type="PANTHER" id="PTHR46888">
    <property type="entry name" value="ZINC KNUCKLE DOMAINCONTAINING PROTEIN-RELATED"/>
    <property type="match status" value="1"/>
</dbReference>
<dbReference type="SUPFAM" id="SSF57756">
    <property type="entry name" value="Retrovirus zinc finger-like domains"/>
    <property type="match status" value="1"/>
</dbReference>
<dbReference type="SMART" id="SM00343">
    <property type="entry name" value="ZnF_C2HC"/>
    <property type="match status" value="1"/>
</dbReference>
<keyword evidence="4" id="KW-0695">RNA-directed DNA polymerase</keyword>
<dbReference type="InterPro" id="IPR036875">
    <property type="entry name" value="Znf_CCHC_sf"/>
</dbReference>
<dbReference type="InterPro" id="IPR001878">
    <property type="entry name" value="Znf_CCHC"/>
</dbReference>
<feature type="region of interest" description="Disordered" evidence="2">
    <location>
        <begin position="149"/>
        <end position="174"/>
    </location>
</feature>
<feature type="compositionally biased region" description="Polar residues" evidence="2">
    <location>
        <begin position="114"/>
        <end position="126"/>
    </location>
</feature>
<keyword evidence="1" id="KW-0479">Metal-binding</keyword>
<name>A0AAV4JD54_9GAST</name>
<sequence>MASVDELALYEQYLALADKLRISDEDQSKWVCDKVATALVFLIIKEQIYSSCSEELVTYLKDRKPTSLDNMKDLANAFSEARPHANISYKKPTVADTFATDVGDTRVSRPADRGNSNSDSRASSMTRSDIKCHRCGKIGHIKRNCRVPEHALDKSQLPPNHHHRNTAEQRPQSRYNDARFGRKQHNPHEAGSVAVASSIHTGAELVSLTRAADVSKYLDGNIHFSSVATQTLSNSVGKLQLWGAILNGQSASLLRDSGCTTVGVRRSFVKPSLLLKF</sequence>
<evidence type="ECO:0000256" key="1">
    <source>
        <dbReference type="PROSITE-ProRule" id="PRU00047"/>
    </source>
</evidence>
<evidence type="ECO:0000259" key="3">
    <source>
        <dbReference type="PROSITE" id="PS50158"/>
    </source>
</evidence>
<dbReference type="GO" id="GO:0008270">
    <property type="term" value="F:zinc ion binding"/>
    <property type="evidence" value="ECO:0007669"/>
    <property type="project" value="UniProtKB-KW"/>
</dbReference>
<organism evidence="4 5">
    <name type="scientific">Elysia marginata</name>
    <dbReference type="NCBI Taxonomy" id="1093978"/>
    <lineage>
        <taxon>Eukaryota</taxon>
        <taxon>Metazoa</taxon>
        <taxon>Spiralia</taxon>
        <taxon>Lophotrochozoa</taxon>
        <taxon>Mollusca</taxon>
        <taxon>Gastropoda</taxon>
        <taxon>Heterobranchia</taxon>
        <taxon>Euthyneura</taxon>
        <taxon>Panpulmonata</taxon>
        <taxon>Sacoglossa</taxon>
        <taxon>Placobranchoidea</taxon>
        <taxon>Plakobranchidae</taxon>
        <taxon>Elysia</taxon>
    </lineage>
</organism>
<dbReference type="Proteomes" id="UP000762676">
    <property type="component" value="Unassembled WGS sequence"/>
</dbReference>
<keyword evidence="1" id="KW-0863">Zinc-finger</keyword>
<protein>
    <submittedName>
        <fullName evidence="4">Reverse transcriptase</fullName>
    </submittedName>
</protein>
<comment type="caution">
    <text evidence="4">The sequence shown here is derived from an EMBL/GenBank/DDBJ whole genome shotgun (WGS) entry which is preliminary data.</text>
</comment>
<feature type="domain" description="CCHC-type" evidence="3">
    <location>
        <begin position="131"/>
        <end position="146"/>
    </location>
</feature>
<dbReference type="PANTHER" id="PTHR46888:SF1">
    <property type="entry name" value="RIBONUCLEASE H"/>
    <property type="match status" value="1"/>
</dbReference>
<dbReference type="EMBL" id="BMAT01010065">
    <property type="protein sequence ID" value="GFS19316.1"/>
    <property type="molecule type" value="Genomic_DNA"/>
</dbReference>
<dbReference type="GO" id="GO:0003676">
    <property type="term" value="F:nucleic acid binding"/>
    <property type="evidence" value="ECO:0007669"/>
    <property type="project" value="InterPro"/>
</dbReference>
<proteinExistence type="predicted"/>